<proteinExistence type="inferred from homology"/>
<dbReference type="EMBL" id="CABFNP030001260">
    <property type="protein sequence ID" value="CAI6094743.1"/>
    <property type="molecule type" value="Genomic_DNA"/>
</dbReference>
<reference evidence="5" key="1">
    <citation type="submission" date="2023-01" db="EMBL/GenBank/DDBJ databases">
        <authorList>
            <person name="Piombo E."/>
        </authorList>
    </citation>
    <scope>NUCLEOTIDE SEQUENCE</scope>
</reference>
<dbReference type="AlphaFoldDB" id="A0AA35Q3P3"/>
<evidence type="ECO:0000256" key="1">
    <source>
        <dbReference type="ARBA" id="ARBA00005725"/>
    </source>
</evidence>
<dbReference type="InterPro" id="IPR036291">
    <property type="entry name" value="NAD(P)-bd_dom_sf"/>
</dbReference>
<evidence type="ECO:0000313" key="6">
    <source>
        <dbReference type="Proteomes" id="UP001160390"/>
    </source>
</evidence>
<keyword evidence="6" id="KW-1185">Reference proteome</keyword>
<evidence type="ECO:0000256" key="3">
    <source>
        <dbReference type="ARBA" id="ARBA00023002"/>
    </source>
</evidence>
<name>A0AA35Q3P3_9HYPO</name>
<dbReference type="Pfam" id="PF13460">
    <property type="entry name" value="NAD_binding_10"/>
    <property type="match status" value="1"/>
</dbReference>
<dbReference type="PANTHER" id="PTHR47706">
    <property type="entry name" value="NMRA-LIKE FAMILY PROTEIN"/>
    <property type="match status" value="1"/>
</dbReference>
<evidence type="ECO:0000256" key="2">
    <source>
        <dbReference type="ARBA" id="ARBA00022857"/>
    </source>
</evidence>
<dbReference type="InterPro" id="IPR051609">
    <property type="entry name" value="NmrA/Isoflavone_reductase-like"/>
</dbReference>
<dbReference type="Gene3D" id="3.40.50.720">
    <property type="entry name" value="NAD(P)-binding Rossmann-like Domain"/>
    <property type="match status" value="1"/>
</dbReference>
<accession>A0AA35Q3P3</accession>
<dbReference type="SUPFAM" id="SSF51735">
    <property type="entry name" value="NAD(P)-binding Rossmann-fold domains"/>
    <property type="match status" value="1"/>
</dbReference>
<dbReference type="Proteomes" id="UP001160390">
    <property type="component" value="Unassembled WGS sequence"/>
</dbReference>
<gene>
    <name evidence="5" type="ORF">CCHLO57077_00012195</name>
</gene>
<feature type="domain" description="NAD(P)-binding" evidence="4">
    <location>
        <begin position="8"/>
        <end position="164"/>
    </location>
</feature>
<dbReference type="Gene3D" id="3.90.25.10">
    <property type="entry name" value="UDP-galactose 4-epimerase, domain 1"/>
    <property type="match status" value="1"/>
</dbReference>
<dbReference type="GO" id="GO:0016491">
    <property type="term" value="F:oxidoreductase activity"/>
    <property type="evidence" value="ECO:0007669"/>
    <property type="project" value="UniProtKB-KW"/>
</dbReference>
<sequence>METIAVAGGTGKLGLTIAETLQEHPEYSVIVLSRKAQDLPNSALKVVAVDYSRPKELQDVLESYKVSAVISALQVNSPESGAAEIALVHAANGCSTTRRFISSDWSMPIKDPKVNSPRVALLTLSTSKYYLPYLPIRHQTIETLRSTDLEFTTVYNGTIIDQVGTPHIRSHMGVYGIHIDMAGRAAAIPGSGEDVVSFTYSFDIARFVEAALGLEKWETEMYCYSDNITHNEILRIAEETVGCKFDVAYDPIQKLEQGEMTELPIHQASYKRFPKPALQRRFSLFGLYHVHGICYMPHEKSLNKIFPHIKTHTVADLMAPWKNV</sequence>
<keyword evidence="3" id="KW-0560">Oxidoreductase</keyword>
<organism evidence="5 6">
    <name type="scientific">Clonostachys chloroleuca</name>
    <dbReference type="NCBI Taxonomy" id="1926264"/>
    <lineage>
        <taxon>Eukaryota</taxon>
        <taxon>Fungi</taxon>
        <taxon>Dikarya</taxon>
        <taxon>Ascomycota</taxon>
        <taxon>Pezizomycotina</taxon>
        <taxon>Sordariomycetes</taxon>
        <taxon>Hypocreomycetidae</taxon>
        <taxon>Hypocreales</taxon>
        <taxon>Bionectriaceae</taxon>
        <taxon>Clonostachys</taxon>
    </lineage>
</organism>
<comment type="similarity">
    <text evidence="1">Belongs to the NmrA-type oxidoreductase family. Isoflavone reductase subfamily.</text>
</comment>
<dbReference type="PANTHER" id="PTHR47706:SF4">
    <property type="entry name" value="NMRA-LIKE DOMAIN-CONTAINING PROTEIN"/>
    <property type="match status" value="1"/>
</dbReference>
<dbReference type="InterPro" id="IPR016040">
    <property type="entry name" value="NAD(P)-bd_dom"/>
</dbReference>
<evidence type="ECO:0000259" key="4">
    <source>
        <dbReference type="Pfam" id="PF13460"/>
    </source>
</evidence>
<evidence type="ECO:0000313" key="5">
    <source>
        <dbReference type="EMBL" id="CAI6094743.1"/>
    </source>
</evidence>
<protein>
    <recommendedName>
        <fullName evidence="4">NAD(P)-binding domain-containing protein</fullName>
    </recommendedName>
</protein>
<comment type="caution">
    <text evidence="5">The sequence shown here is derived from an EMBL/GenBank/DDBJ whole genome shotgun (WGS) entry which is preliminary data.</text>
</comment>
<keyword evidence="2" id="KW-0521">NADP</keyword>